<evidence type="ECO:0000313" key="1">
    <source>
        <dbReference type="EMBL" id="KRH25075.1"/>
    </source>
</evidence>
<dbReference type="InParanoid" id="A0A0R0HBE2"/>
<sequence>MKKPKTVVGGYTHEHGTAKTLRHDLICAFKPREVVTFPTLLFVGVRDNPRLSSIYRLFWRPRGAAVLALYVLTTSQIYDEYSFSTERCWDLNGVFSVSIYRCRYMTLSKSGEKNVRETSTERKLKLVIFVILGYS</sequence>
<reference evidence="1 2" key="1">
    <citation type="journal article" date="2010" name="Nature">
        <title>Genome sequence of the palaeopolyploid soybean.</title>
        <authorList>
            <person name="Schmutz J."/>
            <person name="Cannon S.B."/>
            <person name="Schlueter J."/>
            <person name="Ma J."/>
            <person name="Mitros T."/>
            <person name="Nelson W."/>
            <person name="Hyten D.L."/>
            <person name="Song Q."/>
            <person name="Thelen J.J."/>
            <person name="Cheng J."/>
            <person name="Xu D."/>
            <person name="Hellsten U."/>
            <person name="May G.D."/>
            <person name="Yu Y."/>
            <person name="Sakurai T."/>
            <person name="Umezawa T."/>
            <person name="Bhattacharyya M.K."/>
            <person name="Sandhu D."/>
            <person name="Valliyodan B."/>
            <person name="Lindquist E."/>
            <person name="Peto M."/>
            <person name="Grant D."/>
            <person name="Shu S."/>
            <person name="Goodstein D."/>
            <person name="Barry K."/>
            <person name="Futrell-Griggs M."/>
            <person name="Abernathy B."/>
            <person name="Du J."/>
            <person name="Tian Z."/>
            <person name="Zhu L."/>
            <person name="Gill N."/>
            <person name="Joshi T."/>
            <person name="Libault M."/>
            <person name="Sethuraman A."/>
            <person name="Zhang X.-C."/>
            <person name="Shinozaki K."/>
            <person name="Nguyen H.T."/>
            <person name="Wing R.A."/>
            <person name="Cregan P."/>
            <person name="Specht J."/>
            <person name="Grimwood J."/>
            <person name="Rokhsar D."/>
            <person name="Stacey G."/>
            <person name="Shoemaker R.C."/>
            <person name="Jackson S.A."/>
        </authorList>
    </citation>
    <scope>NUCLEOTIDE SEQUENCE [LARGE SCALE GENOMIC DNA]</scope>
    <source>
        <strain evidence="2">cv. Williams 82</strain>
        <tissue evidence="1">Callus</tissue>
    </source>
</reference>
<keyword evidence="3" id="KW-1185">Reference proteome</keyword>
<protein>
    <submittedName>
        <fullName evidence="1 2">Uncharacterized protein</fullName>
    </submittedName>
</protein>
<dbReference type="EnsemblPlants" id="KRH25075">
    <property type="protein sequence ID" value="KRH25075"/>
    <property type="gene ID" value="GLYMA_12G078700"/>
</dbReference>
<dbReference type="PaxDb" id="3847-GLYMA12G08360.1"/>
<reference evidence="2" key="2">
    <citation type="submission" date="2018-02" db="UniProtKB">
        <authorList>
            <consortium name="EnsemblPlants"/>
        </authorList>
    </citation>
    <scope>IDENTIFICATION</scope>
    <source>
        <strain evidence="2">Williams 82</strain>
    </source>
</reference>
<organism evidence="1">
    <name type="scientific">Glycine max</name>
    <name type="common">Soybean</name>
    <name type="synonym">Glycine hispida</name>
    <dbReference type="NCBI Taxonomy" id="3847"/>
    <lineage>
        <taxon>Eukaryota</taxon>
        <taxon>Viridiplantae</taxon>
        <taxon>Streptophyta</taxon>
        <taxon>Embryophyta</taxon>
        <taxon>Tracheophyta</taxon>
        <taxon>Spermatophyta</taxon>
        <taxon>Magnoliopsida</taxon>
        <taxon>eudicotyledons</taxon>
        <taxon>Gunneridae</taxon>
        <taxon>Pentapetalae</taxon>
        <taxon>rosids</taxon>
        <taxon>fabids</taxon>
        <taxon>Fabales</taxon>
        <taxon>Fabaceae</taxon>
        <taxon>Papilionoideae</taxon>
        <taxon>50 kb inversion clade</taxon>
        <taxon>NPAAA clade</taxon>
        <taxon>indigoferoid/millettioid clade</taxon>
        <taxon>Phaseoleae</taxon>
        <taxon>Glycine</taxon>
        <taxon>Glycine subgen. Soja</taxon>
    </lineage>
</organism>
<reference evidence="1" key="3">
    <citation type="submission" date="2018-07" db="EMBL/GenBank/DDBJ databases">
        <title>WGS assembly of Glycine max.</title>
        <authorList>
            <person name="Schmutz J."/>
            <person name="Cannon S."/>
            <person name="Schlueter J."/>
            <person name="Ma J."/>
            <person name="Mitros T."/>
            <person name="Nelson W."/>
            <person name="Hyten D."/>
            <person name="Song Q."/>
            <person name="Thelen J."/>
            <person name="Cheng J."/>
            <person name="Xu D."/>
            <person name="Hellsten U."/>
            <person name="May G."/>
            <person name="Yu Y."/>
            <person name="Sakurai T."/>
            <person name="Umezawa T."/>
            <person name="Bhattacharyya M."/>
            <person name="Sandhu D."/>
            <person name="Valliyodan B."/>
            <person name="Lindquist E."/>
            <person name="Peto M."/>
            <person name="Grant D."/>
            <person name="Shu S."/>
            <person name="Goodstein D."/>
            <person name="Barry K."/>
            <person name="Futrell-Griggs M."/>
            <person name="Abernathy B."/>
            <person name="Du J."/>
            <person name="Tian Z."/>
            <person name="Zhu L."/>
            <person name="Gill N."/>
            <person name="Joshi T."/>
            <person name="Libault M."/>
            <person name="Sethuraman A."/>
            <person name="Zhang X."/>
            <person name="Shinozaki K."/>
            <person name="Nguyen H."/>
            <person name="Wing R."/>
            <person name="Cregan P."/>
            <person name="Specht J."/>
            <person name="Grimwood J."/>
            <person name="Rokhsar D."/>
            <person name="Stacey G."/>
            <person name="Shoemaker R."/>
            <person name="Jackson S."/>
        </authorList>
    </citation>
    <scope>NUCLEOTIDE SEQUENCE</scope>
    <source>
        <tissue evidence="1">Callus</tissue>
    </source>
</reference>
<name>A0A0R0HBE2_SOYBN</name>
<dbReference type="AlphaFoldDB" id="A0A0R0HBE2"/>
<proteinExistence type="predicted"/>
<dbReference type="Proteomes" id="UP000008827">
    <property type="component" value="Chromosome 12"/>
</dbReference>
<evidence type="ECO:0000313" key="2">
    <source>
        <dbReference type="EnsemblPlants" id="KRH25075"/>
    </source>
</evidence>
<accession>A0A0R0HBE2</accession>
<evidence type="ECO:0000313" key="3">
    <source>
        <dbReference type="Proteomes" id="UP000008827"/>
    </source>
</evidence>
<gene>
    <name evidence="1" type="ORF">GLYMA_12G078700</name>
</gene>
<dbReference type="Gramene" id="KRH25075">
    <property type="protein sequence ID" value="KRH25075"/>
    <property type="gene ID" value="GLYMA_12G078700"/>
</dbReference>
<dbReference type="EMBL" id="CM000845">
    <property type="protein sequence ID" value="KRH25075.1"/>
    <property type="molecule type" value="Genomic_DNA"/>
</dbReference>